<feature type="transmembrane region" description="Helical" evidence="6">
    <location>
        <begin position="186"/>
        <end position="206"/>
    </location>
</feature>
<feature type="transmembrane region" description="Helical" evidence="6">
    <location>
        <begin position="258"/>
        <end position="276"/>
    </location>
</feature>
<name>A0ABR0DI30_9LAMI</name>
<accession>A0ABR0DI30</accession>
<dbReference type="InterPro" id="IPR037185">
    <property type="entry name" value="EmrE-like"/>
</dbReference>
<feature type="transmembrane region" description="Helical" evidence="6">
    <location>
        <begin position="77"/>
        <end position="94"/>
    </location>
</feature>
<evidence type="ECO:0000256" key="5">
    <source>
        <dbReference type="ARBA" id="ARBA00023136"/>
    </source>
</evidence>
<evidence type="ECO:0000256" key="6">
    <source>
        <dbReference type="RuleBase" id="RU363077"/>
    </source>
</evidence>
<feature type="transmembrane region" description="Helical" evidence="6">
    <location>
        <begin position="145"/>
        <end position="166"/>
    </location>
</feature>
<comment type="subcellular location">
    <subcellularLocation>
        <location evidence="1 6">Membrane</location>
        <topology evidence="1 6">Multi-pass membrane protein</topology>
    </subcellularLocation>
</comment>
<dbReference type="PANTHER" id="PTHR31218">
    <property type="entry name" value="WAT1-RELATED PROTEIN"/>
    <property type="match status" value="1"/>
</dbReference>
<dbReference type="InterPro" id="IPR030184">
    <property type="entry name" value="WAT1-related"/>
</dbReference>
<evidence type="ECO:0000256" key="1">
    <source>
        <dbReference type="ARBA" id="ARBA00004141"/>
    </source>
</evidence>
<dbReference type="InterPro" id="IPR000620">
    <property type="entry name" value="EamA_dom"/>
</dbReference>
<keyword evidence="5 6" id="KW-0472">Membrane</keyword>
<evidence type="ECO:0000256" key="4">
    <source>
        <dbReference type="ARBA" id="ARBA00022989"/>
    </source>
</evidence>
<keyword evidence="3 6" id="KW-0812">Transmembrane</keyword>
<dbReference type="Proteomes" id="UP001291926">
    <property type="component" value="Unassembled WGS sequence"/>
</dbReference>
<feature type="transmembrane region" description="Helical" evidence="6">
    <location>
        <begin position="106"/>
        <end position="125"/>
    </location>
</feature>
<comment type="similarity">
    <text evidence="2 6">Belongs to the drug/metabolite transporter (DMT) superfamily. Plant drug/metabolite exporter (P-DME) (TC 2.A.7.4) family.</text>
</comment>
<evidence type="ECO:0000256" key="2">
    <source>
        <dbReference type="ARBA" id="ARBA00007635"/>
    </source>
</evidence>
<feature type="transmembrane region" description="Helical" evidence="6">
    <location>
        <begin position="283"/>
        <end position="303"/>
    </location>
</feature>
<proteinExistence type="inferred from homology"/>
<comment type="caution">
    <text evidence="8">The sequence shown here is derived from an EMBL/GenBank/DDBJ whole genome shotgun (WGS) entry which is preliminary data.</text>
</comment>
<evidence type="ECO:0000313" key="8">
    <source>
        <dbReference type="EMBL" id="KAK4488488.1"/>
    </source>
</evidence>
<protein>
    <recommendedName>
        <fullName evidence="6">WAT1-related protein</fullName>
    </recommendedName>
</protein>
<feature type="transmembrane region" description="Helical" evidence="6">
    <location>
        <begin position="44"/>
        <end position="65"/>
    </location>
</feature>
<dbReference type="Pfam" id="PF00892">
    <property type="entry name" value="EamA"/>
    <property type="match status" value="1"/>
</dbReference>
<evidence type="ECO:0000259" key="7">
    <source>
        <dbReference type="Pfam" id="PF00892"/>
    </source>
</evidence>
<feature type="transmembrane region" description="Helical" evidence="6">
    <location>
        <begin position="309"/>
        <end position="328"/>
    </location>
</feature>
<organism evidence="8 9">
    <name type="scientific">Penstemon davidsonii</name>
    <dbReference type="NCBI Taxonomy" id="160366"/>
    <lineage>
        <taxon>Eukaryota</taxon>
        <taxon>Viridiplantae</taxon>
        <taxon>Streptophyta</taxon>
        <taxon>Embryophyta</taxon>
        <taxon>Tracheophyta</taxon>
        <taxon>Spermatophyta</taxon>
        <taxon>Magnoliopsida</taxon>
        <taxon>eudicotyledons</taxon>
        <taxon>Gunneridae</taxon>
        <taxon>Pentapetalae</taxon>
        <taxon>asterids</taxon>
        <taxon>lamiids</taxon>
        <taxon>Lamiales</taxon>
        <taxon>Plantaginaceae</taxon>
        <taxon>Cheloneae</taxon>
        <taxon>Penstemon</taxon>
    </lineage>
</organism>
<feature type="transmembrane region" description="Helical" evidence="6">
    <location>
        <begin position="218"/>
        <end position="238"/>
    </location>
</feature>
<reference evidence="8 9" key="1">
    <citation type="journal article" date="2023" name="bioRxiv">
        <title>Genome report: Whole genome sequence and annotation of Penstemon davidsonii.</title>
        <authorList>
            <person name="Ostevik K.L."/>
            <person name="Alabady M."/>
            <person name="Zhang M."/>
            <person name="Rausher M.D."/>
        </authorList>
    </citation>
    <scope>NUCLEOTIDE SEQUENCE [LARGE SCALE GENOMIC DNA]</scope>
    <source>
        <strain evidence="8">DNT005</strain>
        <tissue evidence="8">Whole leaf</tissue>
    </source>
</reference>
<keyword evidence="4 6" id="KW-1133">Transmembrane helix</keyword>
<gene>
    <name evidence="8" type="ORF">RD792_004252</name>
</gene>
<keyword evidence="9" id="KW-1185">Reference proteome</keyword>
<evidence type="ECO:0000313" key="9">
    <source>
        <dbReference type="Proteomes" id="UP001291926"/>
    </source>
</evidence>
<evidence type="ECO:0000256" key="3">
    <source>
        <dbReference type="ARBA" id="ARBA00022692"/>
    </source>
</evidence>
<sequence length="370" mass="40766">MLTTESLIQGELLPFAAMVTVECTNVGLSTIYKAAVSKGLSYHVFMVYSYAISALILLPLSYLFHRKTQLPPLTFQLLGKFFILGILGFTSQYLGYKGIELSNPTLGSAMSNLTPATTFFLAILFRMEKLKLKSISSQAKTIGTVVSMAGALIVVFYKGPMLLNAYHDQKQQLQLNRSLVFSISNWILGGSLLAASYIVVSVWYIFQAKFVTEYPAEFLLVFFYNLSSCIISIPVGIISEPNFTAWKVLSFDVRMISILYSGIMGSAFGTMVHTWGLHVKGPVYVASFRPLSIAIAAILGVIFLGDYLFLGSVVGSIIISLGFYTVLWGKMKEEISDIPETYDVESLDCSVDAPLLKDYHVSSNQNSSAY</sequence>
<dbReference type="SUPFAM" id="SSF103481">
    <property type="entry name" value="Multidrug resistance efflux transporter EmrE"/>
    <property type="match status" value="2"/>
</dbReference>
<dbReference type="EMBL" id="JAYDYQ010001088">
    <property type="protein sequence ID" value="KAK4488488.1"/>
    <property type="molecule type" value="Genomic_DNA"/>
</dbReference>
<feature type="domain" description="EamA" evidence="7">
    <location>
        <begin position="27"/>
        <end position="155"/>
    </location>
</feature>